<accession>A0A845QS00</accession>
<reference evidence="1 2" key="1">
    <citation type="submission" date="2018-08" db="EMBL/GenBank/DDBJ databases">
        <title>Murine metabolic-syndrome-specific gut microbial biobank.</title>
        <authorList>
            <person name="Liu C."/>
        </authorList>
    </citation>
    <scope>NUCLEOTIDE SEQUENCE [LARGE SCALE GENOMIC DNA]</scope>
    <source>
        <strain evidence="1 2">28</strain>
    </source>
</reference>
<proteinExistence type="predicted"/>
<dbReference type="NCBIfam" id="TIGR01167">
    <property type="entry name" value="LPXTG_anchor"/>
    <property type="match status" value="1"/>
</dbReference>
<evidence type="ECO:0000313" key="2">
    <source>
        <dbReference type="Proteomes" id="UP000446866"/>
    </source>
</evidence>
<gene>
    <name evidence="1" type="ORF">D0435_14095</name>
</gene>
<dbReference type="Proteomes" id="UP000446866">
    <property type="component" value="Unassembled WGS sequence"/>
</dbReference>
<protein>
    <submittedName>
        <fullName evidence="1">LPXTG cell wall anchor domain-containing protein</fullName>
    </submittedName>
</protein>
<name>A0A845QS00_9FIRM</name>
<sequence>MLTWLAVLGAAVLGLCGTVYGIRKKRS</sequence>
<dbReference type="EMBL" id="QXWK01000037">
    <property type="protein sequence ID" value="NBH62778.1"/>
    <property type="molecule type" value="Genomic_DNA"/>
</dbReference>
<keyword evidence="2" id="KW-1185">Reference proteome</keyword>
<dbReference type="AlphaFoldDB" id="A0A845QS00"/>
<comment type="caution">
    <text evidence="1">The sequence shown here is derived from an EMBL/GenBank/DDBJ whole genome shotgun (WGS) entry which is preliminary data.</text>
</comment>
<evidence type="ECO:0000313" key="1">
    <source>
        <dbReference type="EMBL" id="NBH62778.1"/>
    </source>
</evidence>
<organism evidence="1 2">
    <name type="scientific">Anaerotruncus colihominis</name>
    <dbReference type="NCBI Taxonomy" id="169435"/>
    <lineage>
        <taxon>Bacteria</taxon>
        <taxon>Bacillati</taxon>
        <taxon>Bacillota</taxon>
        <taxon>Clostridia</taxon>
        <taxon>Eubacteriales</taxon>
        <taxon>Oscillospiraceae</taxon>
        <taxon>Anaerotruncus</taxon>
    </lineage>
</organism>